<dbReference type="EMBL" id="JACIJH010000012">
    <property type="protein sequence ID" value="MBB5707848.1"/>
    <property type="molecule type" value="Genomic_DNA"/>
</dbReference>
<dbReference type="InterPro" id="IPR007420">
    <property type="entry name" value="DUF465"/>
</dbReference>
<dbReference type="Pfam" id="PF04325">
    <property type="entry name" value="DUF465"/>
    <property type="match status" value="1"/>
</dbReference>
<protein>
    <recommendedName>
        <fullName evidence="3">DUF465 domain-containing protein</fullName>
    </recommendedName>
</protein>
<proteinExistence type="predicted"/>
<comment type="caution">
    <text evidence="1">The sequence shown here is derived from an EMBL/GenBank/DDBJ whole genome shotgun (WGS) entry which is preliminary data.</text>
</comment>
<dbReference type="AlphaFoldDB" id="A0A7W9ERM0"/>
<dbReference type="RefSeq" id="WP_184100100.1">
    <property type="nucleotide sequence ID" value="NZ_JACIJH010000012.1"/>
</dbReference>
<evidence type="ECO:0000313" key="1">
    <source>
        <dbReference type="EMBL" id="MBB5707848.1"/>
    </source>
</evidence>
<organism evidence="1 2">
    <name type="scientific">Sphingopyxis panaciterrulae</name>
    <dbReference type="NCBI Taxonomy" id="462372"/>
    <lineage>
        <taxon>Bacteria</taxon>
        <taxon>Pseudomonadati</taxon>
        <taxon>Pseudomonadota</taxon>
        <taxon>Alphaproteobacteria</taxon>
        <taxon>Sphingomonadales</taxon>
        <taxon>Sphingomonadaceae</taxon>
        <taxon>Sphingopyxis</taxon>
    </lineage>
</organism>
<keyword evidence="2" id="KW-1185">Reference proteome</keyword>
<accession>A0A7W9ERM0</accession>
<reference evidence="1 2" key="1">
    <citation type="submission" date="2020-08" db="EMBL/GenBank/DDBJ databases">
        <title>Genomic Encyclopedia of Type Strains, Phase IV (KMG-IV): sequencing the most valuable type-strain genomes for metagenomic binning, comparative biology and taxonomic classification.</title>
        <authorList>
            <person name="Goeker M."/>
        </authorList>
    </citation>
    <scope>NUCLEOTIDE SEQUENCE [LARGE SCALE GENOMIC DNA]</scope>
    <source>
        <strain evidence="1 2">DSM 27163</strain>
    </source>
</reference>
<gene>
    <name evidence="1" type="ORF">FHR21_003216</name>
</gene>
<dbReference type="InterPro" id="IPR038444">
    <property type="entry name" value="DUF465_sf"/>
</dbReference>
<name>A0A7W9ERM0_9SPHN</name>
<dbReference type="Gene3D" id="6.10.280.50">
    <property type="match status" value="1"/>
</dbReference>
<evidence type="ECO:0000313" key="2">
    <source>
        <dbReference type="Proteomes" id="UP000537161"/>
    </source>
</evidence>
<dbReference type="Proteomes" id="UP000537161">
    <property type="component" value="Unassembled WGS sequence"/>
</dbReference>
<evidence type="ECO:0008006" key="3">
    <source>
        <dbReference type="Google" id="ProtNLM"/>
    </source>
</evidence>
<sequence>MSISHLSALKSRHADLDAKIANEERRPAPDTALLAQWKKQKLKLKEEMVLSVG</sequence>